<keyword evidence="8" id="KW-0503">Monooxygenase</keyword>
<accession>A0A978UHT5</accession>
<dbReference type="PANTHER" id="PTHR24286:SF290">
    <property type="entry name" value="ENT-KAURENOIC ACID OXIDASE 2-LIKE ISOFORM X1"/>
    <property type="match status" value="1"/>
</dbReference>
<evidence type="ECO:0008006" key="12">
    <source>
        <dbReference type="Google" id="ProtNLM"/>
    </source>
</evidence>
<dbReference type="PROSITE" id="PS00086">
    <property type="entry name" value="CYTOCHROME_P450"/>
    <property type="match status" value="1"/>
</dbReference>
<dbReference type="PRINTS" id="PR00385">
    <property type="entry name" value="P450"/>
</dbReference>
<dbReference type="GO" id="GO:0016132">
    <property type="term" value="P:brassinosteroid biosynthetic process"/>
    <property type="evidence" value="ECO:0007669"/>
    <property type="project" value="TreeGrafter"/>
</dbReference>
<dbReference type="GO" id="GO:0020037">
    <property type="term" value="F:heme binding"/>
    <property type="evidence" value="ECO:0007669"/>
    <property type="project" value="InterPro"/>
</dbReference>
<dbReference type="SUPFAM" id="SSF48264">
    <property type="entry name" value="Cytochrome P450"/>
    <property type="match status" value="1"/>
</dbReference>
<evidence type="ECO:0000256" key="4">
    <source>
        <dbReference type="ARBA" id="ARBA00022723"/>
    </source>
</evidence>
<dbReference type="GO" id="GO:0016125">
    <property type="term" value="P:sterol metabolic process"/>
    <property type="evidence" value="ECO:0007669"/>
    <property type="project" value="TreeGrafter"/>
</dbReference>
<dbReference type="PANTHER" id="PTHR24286">
    <property type="entry name" value="CYTOCHROME P450 26"/>
    <property type="match status" value="1"/>
</dbReference>
<comment type="subcellular location">
    <subcellularLocation>
        <location evidence="1">Membrane</location>
        <topology evidence="1">Single-pass membrane protein</topology>
    </subcellularLocation>
</comment>
<name>A0A978UHT5_ZIZJJ</name>
<dbReference type="GO" id="GO:0005506">
    <property type="term" value="F:iron ion binding"/>
    <property type="evidence" value="ECO:0007669"/>
    <property type="project" value="InterPro"/>
</dbReference>
<evidence type="ECO:0000256" key="3">
    <source>
        <dbReference type="ARBA" id="ARBA00022692"/>
    </source>
</evidence>
<evidence type="ECO:0000256" key="9">
    <source>
        <dbReference type="SAM" id="Phobius"/>
    </source>
</evidence>
<comment type="similarity">
    <text evidence="2 8">Belongs to the cytochrome P450 family.</text>
</comment>
<dbReference type="InterPro" id="IPR001128">
    <property type="entry name" value="Cyt_P450"/>
</dbReference>
<dbReference type="InterPro" id="IPR017972">
    <property type="entry name" value="Cyt_P450_CS"/>
</dbReference>
<reference evidence="10" key="1">
    <citation type="journal article" date="2021" name="Front. Plant Sci.">
        <title>Chromosome-Scale Genome Assembly for Chinese Sour Jujube and Insights Into Its Genome Evolution and Domestication Signature.</title>
        <authorList>
            <person name="Shen L.-Y."/>
            <person name="Luo H."/>
            <person name="Wang X.-L."/>
            <person name="Wang X.-M."/>
            <person name="Qiu X.-J."/>
            <person name="Liu H."/>
            <person name="Zhou S.-S."/>
            <person name="Jia K.-H."/>
            <person name="Nie S."/>
            <person name="Bao Y.-T."/>
            <person name="Zhang R.-G."/>
            <person name="Yun Q.-Z."/>
            <person name="Chai Y.-H."/>
            <person name="Lu J.-Y."/>
            <person name="Li Y."/>
            <person name="Zhao S.-W."/>
            <person name="Mao J.-F."/>
            <person name="Jia S.-G."/>
            <person name="Mao Y.-M."/>
        </authorList>
    </citation>
    <scope>NUCLEOTIDE SEQUENCE</scope>
    <source>
        <strain evidence="10">AT0</strain>
        <tissue evidence="10">Leaf</tissue>
    </source>
</reference>
<dbReference type="Gene3D" id="1.10.630.10">
    <property type="entry name" value="Cytochrome P450"/>
    <property type="match status" value="1"/>
</dbReference>
<evidence type="ECO:0000256" key="7">
    <source>
        <dbReference type="PIRSR" id="PIRSR602401-1"/>
    </source>
</evidence>
<dbReference type="Pfam" id="PF00067">
    <property type="entry name" value="p450"/>
    <property type="match status" value="1"/>
</dbReference>
<comment type="cofactor">
    <cofactor evidence="7">
        <name>heme</name>
        <dbReference type="ChEBI" id="CHEBI:30413"/>
    </cofactor>
</comment>
<evidence type="ECO:0000313" key="11">
    <source>
        <dbReference type="Proteomes" id="UP000813462"/>
    </source>
</evidence>
<keyword evidence="8" id="KW-0560">Oxidoreductase</keyword>
<feature type="transmembrane region" description="Helical" evidence="9">
    <location>
        <begin position="6"/>
        <end position="26"/>
    </location>
</feature>
<evidence type="ECO:0000313" key="10">
    <source>
        <dbReference type="EMBL" id="KAH7514366.1"/>
    </source>
</evidence>
<keyword evidence="7 8" id="KW-0349">Heme</keyword>
<organism evidence="10 11">
    <name type="scientific">Ziziphus jujuba var. spinosa</name>
    <dbReference type="NCBI Taxonomy" id="714518"/>
    <lineage>
        <taxon>Eukaryota</taxon>
        <taxon>Viridiplantae</taxon>
        <taxon>Streptophyta</taxon>
        <taxon>Embryophyta</taxon>
        <taxon>Tracheophyta</taxon>
        <taxon>Spermatophyta</taxon>
        <taxon>Magnoliopsida</taxon>
        <taxon>eudicotyledons</taxon>
        <taxon>Gunneridae</taxon>
        <taxon>Pentapetalae</taxon>
        <taxon>rosids</taxon>
        <taxon>fabids</taxon>
        <taxon>Rosales</taxon>
        <taxon>Rhamnaceae</taxon>
        <taxon>Paliureae</taxon>
        <taxon>Ziziphus</taxon>
    </lineage>
</organism>
<keyword evidence="9" id="KW-0472">Membrane</keyword>
<evidence type="ECO:0000256" key="1">
    <source>
        <dbReference type="ARBA" id="ARBA00004167"/>
    </source>
</evidence>
<dbReference type="EMBL" id="JAEACU010000011">
    <property type="protein sequence ID" value="KAH7514366.1"/>
    <property type="molecule type" value="Genomic_DNA"/>
</dbReference>
<dbReference type="InterPro" id="IPR036396">
    <property type="entry name" value="Cyt_P450_sf"/>
</dbReference>
<evidence type="ECO:0000256" key="2">
    <source>
        <dbReference type="ARBA" id="ARBA00010617"/>
    </source>
</evidence>
<evidence type="ECO:0000256" key="6">
    <source>
        <dbReference type="ARBA" id="ARBA00023004"/>
    </source>
</evidence>
<protein>
    <recommendedName>
        <fullName evidence="12">Ent-kaurenoic acid oxidase 2-like</fullName>
    </recommendedName>
</protein>
<keyword evidence="3 9" id="KW-0812">Transmembrane</keyword>
<dbReference type="GO" id="GO:0005783">
    <property type="term" value="C:endoplasmic reticulum"/>
    <property type="evidence" value="ECO:0007669"/>
    <property type="project" value="TreeGrafter"/>
</dbReference>
<evidence type="ECO:0000256" key="5">
    <source>
        <dbReference type="ARBA" id="ARBA00022989"/>
    </source>
</evidence>
<dbReference type="PRINTS" id="PR00463">
    <property type="entry name" value="EP450I"/>
</dbReference>
<dbReference type="GO" id="GO:0016020">
    <property type="term" value="C:membrane"/>
    <property type="evidence" value="ECO:0007669"/>
    <property type="project" value="UniProtKB-SubCell"/>
</dbReference>
<feature type="binding site" description="axial binding residue" evidence="7">
    <location>
        <position position="445"/>
    </location>
    <ligand>
        <name>heme</name>
        <dbReference type="ChEBI" id="CHEBI:30413"/>
    </ligand>
    <ligandPart>
        <name>Fe</name>
        <dbReference type="ChEBI" id="CHEBI:18248"/>
    </ligandPart>
</feature>
<dbReference type="Proteomes" id="UP000813462">
    <property type="component" value="Unassembled WGS sequence"/>
</dbReference>
<dbReference type="GO" id="GO:0010268">
    <property type="term" value="P:brassinosteroid homeostasis"/>
    <property type="evidence" value="ECO:0007669"/>
    <property type="project" value="TreeGrafter"/>
</dbReference>
<dbReference type="AlphaFoldDB" id="A0A978UHT5"/>
<keyword evidence="5 9" id="KW-1133">Transmembrane helix</keyword>
<keyword evidence="6 7" id="KW-0408">Iron</keyword>
<dbReference type="InterPro" id="IPR002401">
    <property type="entry name" value="Cyt_P450_E_grp-I"/>
</dbReference>
<comment type="caution">
    <text evidence="10">The sequence shown here is derived from an EMBL/GenBank/DDBJ whole genome shotgun (WGS) entry which is preliminary data.</text>
</comment>
<dbReference type="GO" id="GO:0051777">
    <property type="term" value="F:ent-kaurenoic acid monooxygenase activity"/>
    <property type="evidence" value="ECO:0007669"/>
    <property type="project" value="TreeGrafter"/>
</dbReference>
<evidence type="ECO:0000256" key="8">
    <source>
        <dbReference type="RuleBase" id="RU000461"/>
    </source>
</evidence>
<keyword evidence="4 7" id="KW-0479">Metal-binding</keyword>
<sequence length="512" mass="59480">MEMELGFWWWVFTAFLGGFIAACVILKRANDWFYTSRLGPSQYTTLPPGDMGWPLVGNMWFFLFAFKFGHPDSFISYFINRFGRTGIYRAYMFGSPTIIVTAPETCRRVLMDDVQFKQGWPKSTFELLGRKSFLGISEEEHKRLRRLTAAPINGQKALSMYHEYIKDVIATSLDELAKEERPIEFLTEIRKITFKIIMYIFVSRESGPMVDVMEKEYAILNHGLRAMAINLPGFAYHKALKARRKLVDVLQAVIDRRKARDKSISEEKTDMLDLLLEVEDENGRNLDDEEIIDVILMYLNAGHESSAHATMWAAFFLYKHPEYLQKAKAEQEEILRRRPSTEKGLSFKEIKQMEYLSKVIDETLRVVNVSLFTYREAKTDVDICEKFHLQGYTIPQGWKVLVWYRGIHLDPEIYENPKEFNPSRWEGHIPLRGTFIPFGIGSRLCPGSDLTKLEISVFLHYFLLYYDGILTSFKAKRQLPCKNQQASLILYMNKEMGCAMGYGILSFLLLSI</sequence>
<gene>
    <name evidence="10" type="ORF">FEM48_Zijuj11G0082000</name>
</gene>
<proteinExistence type="inferred from homology"/>